<accession>A0A1T4V8G1</accession>
<protein>
    <submittedName>
        <fullName evidence="1">Uncharacterized protein</fullName>
    </submittedName>
</protein>
<dbReference type="Proteomes" id="UP000190162">
    <property type="component" value="Unassembled WGS sequence"/>
</dbReference>
<reference evidence="2" key="1">
    <citation type="submission" date="2017-02" db="EMBL/GenBank/DDBJ databases">
        <authorList>
            <person name="Varghese N."/>
            <person name="Submissions S."/>
        </authorList>
    </citation>
    <scope>NUCLEOTIDE SEQUENCE [LARGE SCALE GENOMIC DNA]</scope>
    <source>
        <strain evidence="2">DSM 22720</strain>
    </source>
</reference>
<sequence>MNKRTFRVPVCHAPRELIVQFAIKSRAISKKQRRQLLLGGVK</sequence>
<evidence type="ECO:0000313" key="2">
    <source>
        <dbReference type="Proteomes" id="UP000190162"/>
    </source>
</evidence>
<gene>
    <name evidence="1" type="ORF">SAMN02745132_03442</name>
</gene>
<dbReference type="RefSeq" id="WP_280174686.1">
    <property type="nucleotide sequence ID" value="NZ_FUXU01000055.1"/>
</dbReference>
<proteinExistence type="predicted"/>
<evidence type="ECO:0000313" key="1">
    <source>
        <dbReference type="EMBL" id="SKA61227.1"/>
    </source>
</evidence>
<keyword evidence="2" id="KW-1185">Reference proteome</keyword>
<organism evidence="1 2">
    <name type="scientific">Enterovibrio nigricans DSM 22720</name>
    <dbReference type="NCBI Taxonomy" id="1121868"/>
    <lineage>
        <taxon>Bacteria</taxon>
        <taxon>Pseudomonadati</taxon>
        <taxon>Pseudomonadota</taxon>
        <taxon>Gammaproteobacteria</taxon>
        <taxon>Vibrionales</taxon>
        <taxon>Vibrionaceae</taxon>
        <taxon>Enterovibrio</taxon>
    </lineage>
</organism>
<name>A0A1T4V8G1_9GAMM</name>
<dbReference type="EMBL" id="FUXU01000055">
    <property type="protein sequence ID" value="SKA61227.1"/>
    <property type="molecule type" value="Genomic_DNA"/>
</dbReference>
<dbReference type="AlphaFoldDB" id="A0A1T4V8G1"/>